<reference evidence="1 2" key="1">
    <citation type="submission" date="2019-01" db="EMBL/GenBank/DDBJ databases">
        <title>The draft genome of Rhizobium sp. 24NR.</title>
        <authorList>
            <person name="Liu L."/>
            <person name="Liang L."/>
            <person name="Shi S."/>
            <person name="Xu L."/>
            <person name="Wang X."/>
            <person name="Li L."/>
            <person name="Zhang X."/>
        </authorList>
    </citation>
    <scope>NUCLEOTIDE SEQUENCE [LARGE SCALE GENOMIC DNA]</scope>
    <source>
        <strain evidence="1 2">24NR</strain>
    </source>
</reference>
<organism evidence="1 2">
    <name type="scientific">Neorhizobium lilium</name>
    <dbReference type="NCBI Taxonomy" id="2503024"/>
    <lineage>
        <taxon>Bacteria</taxon>
        <taxon>Pseudomonadati</taxon>
        <taxon>Pseudomonadota</taxon>
        <taxon>Alphaproteobacteria</taxon>
        <taxon>Hyphomicrobiales</taxon>
        <taxon>Rhizobiaceae</taxon>
        <taxon>Rhizobium/Agrobacterium group</taxon>
        <taxon>Neorhizobium</taxon>
    </lineage>
</organism>
<dbReference type="AlphaFoldDB" id="A0A444LH76"/>
<dbReference type="RefSeq" id="WP_128442252.1">
    <property type="nucleotide sequence ID" value="NZ_SBIP01000002.1"/>
</dbReference>
<keyword evidence="2" id="KW-1185">Reference proteome</keyword>
<comment type="caution">
    <text evidence="1">The sequence shown here is derived from an EMBL/GenBank/DDBJ whole genome shotgun (WGS) entry which is preliminary data.</text>
</comment>
<protein>
    <submittedName>
        <fullName evidence="1">Uncharacterized protein</fullName>
    </submittedName>
</protein>
<dbReference type="EMBL" id="SBIP01000002">
    <property type="protein sequence ID" value="RWX78274.1"/>
    <property type="molecule type" value="Genomic_DNA"/>
</dbReference>
<sequence length="173" mass="17684">MSALGYSAAVGQAALDALNARLNGIDQSLASKADALSMPSPATAAPNMITDTNTTGTGVKYAREDHTHKSNVQAKRVQVVGSAGQAVWNFTTAFDAAPVVTATAETPLNAAYTNVATVLEGSISMTSATIVVHQVVKSITLSGVLTSLLGSVLILFGFAPANTYVNCSARKPS</sequence>
<dbReference type="Proteomes" id="UP000287687">
    <property type="component" value="Unassembled WGS sequence"/>
</dbReference>
<evidence type="ECO:0000313" key="1">
    <source>
        <dbReference type="EMBL" id="RWX78274.1"/>
    </source>
</evidence>
<accession>A0A444LH76</accession>
<proteinExistence type="predicted"/>
<gene>
    <name evidence="1" type="ORF">EPK99_06475</name>
</gene>
<evidence type="ECO:0000313" key="2">
    <source>
        <dbReference type="Proteomes" id="UP000287687"/>
    </source>
</evidence>
<name>A0A444LH76_9HYPH</name>